<keyword evidence="4" id="KW-0375">Hydrogen ion transport</keyword>
<evidence type="ECO:0000256" key="3">
    <source>
        <dbReference type="ARBA" id="ARBA00023065"/>
    </source>
</evidence>
<comment type="caution">
    <text evidence="5">The sequence shown here is derived from an EMBL/GenBank/DDBJ whole genome shotgun (WGS) entry which is preliminary data.</text>
</comment>
<evidence type="ECO:0000256" key="1">
    <source>
        <dbReference type="ARBA" id="ARBA00005850"/>
    </source>
</evidence>
<dbReference type="GO" id="GO:0042777">
    <property type="term" value="P:proton motive force-driven plasma membrane ATP synthesis"/>
    <property type="evidence" value="ECO:0007669"/>
    <property type="project" value="UniProtKB-UniRule"/>
</dbReference>
<name>A0A9D1LZ72_9FIRM</name>
<dbReference type="PANTHER" id="PTHR11671">
    <property type="entry name" value="V-TYPE ATP SYNTHASE SUBUNIT D"/>
    <property type="match status" value="1"/>
</dbReference>
<accession>A0A9D1LZ72</accession>
<dbReference type="Proteomes" id="UP000824118">
    <property type="component" value="Unassembled WGS sequence"/>
</dbReference>
<dbReference type="AlphaFoldDB" id="A0A9D1LZ72"/>
<dbReference type="GO" id="GO:0046961">
    <property type="term" value="F:proton-transporting ATPase activity, rotational mechanism"/>
    <property type="evidence" value="ECO:0007669"/>
    <property type="project" value="InterPro"/>
</dbReference>
<comment type="function">
    <text evidence="4">Produces ATP from ADP in the presence of a proton gradient across the membrane.</text>
</comment>
<reference evidence="5" key="2">
    <citation type="journal article" date="2021" name="PeerJ">
        <title>Extensive microbial diversity within the chicken gut microbiome revealed by metagenomics and culture.</title>
        <authorList>
            <person name="Gilroy R."/>
            <person name="Ravi A."/>
            <person name="Getino M."/>
            <person name="Pursley I."/>
            <person name="Horton D.L."/>
            <person name="Alikhan N.F."/>
            <person name="Baker D."/>
            <person name="Gharbi K."/>
            <person name="Hall N."/>
            <person name="Watson M."/>
            <person name="Adriaenssens E.M."/>
            <person name="Foster-Nyarko E."/>
            <person name="Jarju S."/>
            <person name="Secka A."/>
            <person name="Antonio M."/>
            <person name="Oren A."/>
            <person name="Chaudhuri R.R."/>
            <person name="La Ragione R."/>
            <person name="Hildebrand F."/>
            <person name="Pallen M.J."/>
        </authorList>
    </citation>
    <scope>NUCLEOTIDE SEQUENCE</scope>
    <source>
        <strain evidence="5">ChiGjej1B1-1684</strain>
    </source>
</reference>
<dbReference type="EMBL" id="DVNG01000104">
    <property type="protein sequence ID" value="HIU50716.1"/>
    <property type="molecule type" value="Genomic_DNA"/>
</dbReference>
<dbReference type="HAMAP" id="MF_00271">
    <property type="entry name" value="ATP_synth_D_arch"/>
    <property type="match status" value="1"/>
</dbReference>
<dbReference type="InterPro" id="IPR002699">
    <property type="entry name" value="V_ATPase_D"/>
</dbReference>
<evidence type="ECO:0000256" key="2">
    <source>
        <dbReference type="ARBA" id="ARBA00022448"/>
    </source>
</evidence>
<keyword evidence="3 4" id="KW-0406">Ion transport</keyword>
<dbReference type="GO" id="GO:0005524">
    <property type="term" value="F:ATP binding"/>
    <property type="evidence" value="ECO:0007669"/>
    <property type="project" value="UniProtKB-UniRule"/>
</dbReference>
<protein>
    <recommendedName>
        <fullName evidence="4">V-type ATP synthase subunit D</fullName>
    </recommendedName>
    <alternativeName>
        <fullName evidence="4">V-ATPase subunit D</fullName>
    </alternativeName>
</protein>
<proteinExistence type="inferred from homology"/>
<dbReference type="NCBIfam" id="TIGR00309">
    <property type="entry name" value="V_ATPase_subD"/>
    <property type="match status" value="1"/>
</dbReference>
<organism evidence="5 6">
    <name type="scientific">Candidatus Limousia pullorum</name>
    <dbReference type="NCBI Taxonomy" id="2840860"/>
    <lineage>
        <taxon>Bacteria</taxon>
        <taxon>Bacillati</taxon>
        <taxon>Bacillota</taxon>
        <taxon>Clostridia</taxon>
        <taxon>Eubacteriales</taxon>
        <taxon>Oscillospiraceae</taxon>
        <taxon>Oscillospiraceae incertae sedis</taxon>
        <taxon>Candidatus Limousia</taxon>
    </lineage>
</organism>
<evidence type="ECO:0000256" key="4">
    <source>
        <dbReference type="HAMAP-Rule" id="MF_00271"/>
    </source>
</evidence>
<dbReference type="Pfam" id="PF01813">
    <property type="entry name" value="ATP-synt_D"/>
    <property type="match status" value="1"/>
</dbReference>
<comment type="similarity">
    <text evidence="1 4">Belongs to the V-ATPase D subunit family.</text>
</comment>
<sequence length="213" mass="24268">MAMQAVPTKGNLMNTKKSLALAKIGFDLLDKKRNILIREMMSLIDKANEIQGKIDDTYAEAYLKLQKANILMGFCDEISQTVPLDNSIKLNYRSVMGVEIPIVTIDETQPENFQLDYGLYTTTDALDEAHLKFVEVKNLTVLLAEIENSVYRLADAIKKTQKRANALKNIMIPRFEETIKFITDALDEKDREEFSRLKVIKRTKSKNSGSDKE</sequence>
<reference evidence="5" key="1">
    <citation type="submission" date="2020-10" db="EMBL/GenBank/DDBJ databases">
        <authorList>
            <person name="Gilroy R."/>
        </authorList>
    </citation>
    <scope>NUCLEOTIDE SEQUENCE</scope>
    <source>
        <strain evidence="5">ChiGjej1B1-1684</strain>
    </source>
</reference>
<evidence type="ECO:0000313" key="6">
    <source>
        <dbReference type="Proteomes" id="UP000824118"/>
    </source>
</evidence>
<dbReference type="Gene3D" id="1.10.287.3240">
    <property type="match status" value="1"/>
</dbReference>
<evidence type="ECO:0000313" key="5">
    <source>
        <dbReference type="EMBL" id="HIU50716.1"/>
    </source>
</evidence>
<dbReference type="GO" id="GO:0046933">
    <property type="term" value="F:proton-transporting ATP synthase activity, rotational mechanism"/>
    <property type="evidence" value="ECO:0007669"/>
    <property type="project" value="UniProtKB-UniRule"/>
</dbReference>
<gene>
    <name evidence="4" type="primary">atpD</name>
    <name evidence="5" type="ORF">IAD22_06865</name>
</gene>
<keyword evidence="2 4" id="KW-0813">Transport</keyword>
<keyword evidence="4" id="KW-0066">ATP synthesis</keyword>